<dbReference type="SUPFAM" id="SSF50475">
    <property type="entry name" value="FMN-binding split barrel"/>
    <property type="match status" value="1"/>
</dbReference>
<dbReference type="EMBL" id="JAIGNQ010000002">
    <property type="protein sequence ID" value="MBX7488541.1"/>
    <property type="molecule type" value="Genomic_DNA"/>
</dbReference>
<accession>A0ABS7JHL2</accession>
<dbReference type="InterPro" id="IPR012349">
    <property type="entry name" value="Split_barrel_FMN-bd"/>
</dbReference>
<dbReference type="PANTHER" id="PTHR35802">
    <property type="entry name" value="PROTEASE SYNTHASE AND SPORULATION PROTEIN PAI 2"/>
    <property type="match status" value="1"/>
</dbReference>
<proteinExistence type="predicted"/>
<dbReference type="PIRSF" id="PIRSF010372">
    <property type="entry name" value="PaiB"/>
    <property type="match status" value="1"/>
</dbReference>
<reference evidence="1 2" key="1">
    <citation type="submission" date="2021-08" db="EMBL/GenBank/DDBJ databases">
        <title>Comparative Genomics Analysis of the Genus Qipengyuania Reveals Extensive Genetic Diversity and Metabolic Versatility, Including the Description of Fifteen Novel Species.</title>
        <authorList>
            <person name="Liu Y."/>
        </authorList>
    </citation>
    <scope>NUCLEOTIDE SEQUENCE [LARGE SCALE GENOMIC DNA]</scope>
    <source>
        <strain evidence="1 2">GH25</strain>
    </source>
</reference>
<gene>
    <name evidence="1" type="ORF">K3177_08435</name>
</gene>
<name>A0ABS7JHL2_9SPHN</name>
<dbReference type="Gene3D" id="2.30.110.10">
    <property type="entry name" value="Electron Transport, Fmn-binding Protein, Chain A"/>
    <property type="match status" value="1"/>
</dbReference>
<dbReference type="PANTHER" id="PTHR35802:SF1">
    <property type="entry name" value="PROTEASE SYNTHASE AND SPORULATION PROTEIN PAI 2"/>
    <property type="match status" value="1"/>
</dbReference>
<sequence>MHPNPLFRSEDQALMREWIGRAAFGMVFLTTPEGPRVAHTPFIMRDENRLQFHLARGNDLTRSLEGATALAVVNGPDGYVSPRWYDNRDTVPTWDYVAIEMEGPVRRIADDELDTLLYDLIDMHERRIEGERWSAGEASEPMWNGLFKAIVGFEMEVREWRPTFKLSQKRTPAERETIVAGLAGNGNEALAAAIGGTAV</sequence>
<dbReference type="InterPro" id="IPR007396">
    <property type="entry name" value="TR_PAI2-type"/>
</dbReference>
<dbReference type="Proteomes" id="UP000776651">
    <property type="component" value="Unassembled WGS sequence"/>
</dbReference>
<comment type="caution">
    <text evidence="1">The sequence shown here is derived from an EMBL/GenBank/DDBJ whole genome shotgun (WGS) entry which is preliminary data.</text>
</comment>
<evidence type="ECO:0000313" key="1">
    <source>
        <dbReference type="EMBL" id="MBX7488541.1"/>
    </source>
</evidence>
<keyword evidence="2" id="KW-1185">Reference proteome</keyword>
<organism evidence="1 2">
    <name type="scientific">Qipengyuania pacifica</name>
    <dbReference type="NCBI Taxonomy" id="2860199"/>
    <lineage>
        <taxon>Bacteria</taxon>
        <taxon>Pseudomonadati</taxon>
        <taxon>Pseudomonadota</taxon>
        <taxon>Alphaproteobacteria</taxon>
        <taxon>Sphingomonadales</taxon>
        <taxon>Erythrobacteraceae</taxon>
        <taxon>Qipengyuania</taxon>
    </lineage>
</organism>
<protein>
    <submittedName>
        <fullName evidence="1">FMN-binding negative transcriptional regulator</fullName>
    </submittedName>
</protein>
<dbReference type="Pfam" id="PF04299">
    <property type="entry name" value="FMN_bind_2"/>
    <property type="match status" value="1"/>
</dbReference>
<evidence type="ECO:0000313" key="2">
    <source>
        <dbReference type="Proteomes" id="UP000776651"/>
    </source>
</evidence>
<dbReference type="RefSeq" id="WP_221597883.1">
    <property type="nucleotide sequence ID" value="NZ_JAIGNQ010000002.1"/>
</dbReference>